<proteinExistence type="predicted"/>
<evidence type="ECO:0000313" key="4">
    <source>
        <dbReference type="Proteomes" id="UP001172791"/>
    </source>
</evidence>
<dbReference type="RefSeq" id="WP_301234515.1">
    <property type="nucleotide sequence ID" value="NZ_QAIC01000037.1"/>
</dbReference>
<sequence>MKPAHILVCALAAVVIDPVVRFVRAVKNIGAAGNAIVAGVPTADIAKRLDRGLFSTTALFRKAAQAGRTDVLALLFNAARPKGQAVIDAGAHAVLSSRFAFNDIDMARVVLAHSTPDVLNRPSKEWISPPGVVAVWFDAFYGATLTPHDLDTLMALLREHGADLARSPRIDLTITDGGAHYDAFRASLIAERVEHERAVLAQAVEEAHPEPTTTRRRL</sequence>
<keyword evidence="3" id="KW-1185">Reference proteome</keyword>
<gene>
    <name evidence="1" type="ORF">DBA34_10315</name>
    <name evidence="2" type="ORF">DBB29_08695</name>
</gene>
<evidence type="ECO:0000313" key="3">
    <source>
        <dbReference type="Proteomes" id="UP001172788"/>
    </source>
</evidence>
<protein>
    <submittedName>
        <fullName evidence="1">Uncharacterized protein</fullName>
    </submittedName>
</protein>
<dbReference type="EMBL" id="QAIC01000037">
    <property type="protein sequence ID" value="MDN4573651.1"/>
    <property type="molecule type" value="Genomic_DNA"/>
</dbReference>
<evidence type="ECO:0000313" key="1">
    <source>
        <dbReference type="EMBL" id="MDN4573651.1"/>
    </source>
</evidence>
<reference evidence="1" key="1">
    <citation type="submission" date="2018-04" db="EMBL/GenBank/DDBJ databases">
        <authorList>
            <person name="Jy Z."/>
        </authorList>
    </citation>
    <scope>NUCLEOTIDE SEQUENCE</scope>
    <source>
        <strain evidence="2">AS13</strain>
        <strain evidence="1">LA18</strain>
    </source>
</reference>
<dbReference type="EMBL" id="QAID01000035">
    <property type="protein sequence ID" value="MDN4578193.1"/>
    <property type="molecule type" value="Genomic_DNA"/>
</dbReference>
<comment type="caution">
    <text evidence="1">The sequence shown here is derived from an EMBL/GenBank/DDBJ whole genome shotgun (WGS) entry which is preliminary data.</text>
</comment>
<dbReference type="Proteomes" id="UP001172788">
    <property type="component" value="Unassembled WGS sequence"/>
</dbReference>
<dbReference type="Proteomes" id="UP001172791">
    <property type="component" value="Unassembled WGS sequence"/>
</dbReference>
<accession>A0AAW7MLX6</accession>
<name>A0AAW7MLX6_9BURK</name>
<evidence type="ECO:0000313" key="2">
    <source>
        <dbReference type="EMBL" id="MDN4578193.1"/>
    </source>
</evidence>
<organism evidence="1 4">
    <name type="scientific">Pandoraea cepalis</name>
    <dbReference type="NCBI Taxonomy" id="2508294"/>
    <lineage>
        <taxon>Bacteria</taxon>
        <taxon>Pseudomonadati</taxon>
        <taxon>Pseudomonadota</taxon>
        <taxon>Betaproteobacteria</taxon>
        <taxon>Burkholderiales</taxon>
        <taxon>Burkholderiaceae</taxon>
        <taxon>Pandoraea</taxon>
    </lineage>
</organism>
<dbReference type="AlphaFoldDB" id="A0AAW7MLX6"/>